<organism evidence="1 2">
    <name type="scientific">Agaribacillus aureus</name>
    <dbReference type="NCBI Taxonomy" id="3051825"/>
    <lineage>
        <taxon>Bacteria</taxon>
        <taxon>Pseudomonadati</taxon>
        <taxon>Bacteroidota</taxon>
        <taxon>Cytophagia</taxon>
        <taxon>Cytophagales</taxon>
        <taxon>Splendidivirgaceae</taxon>
        <taxon>Agaribacillus</taxon>
    </lineage>
</organism>
<sequence>MRLFFTCIWFLANPSLVWSQSIELSTGMALPETFNFSARIISSKVIGGISYGFLPAHEESLRTFTGDVGIPFGRMAANAESKRSQVRLGFTYYREETSSRIFKNWYSNLRVGRNYFFSKQLGLGLEGGMTIRLSEKTERKDGFTGGSSFQILDDFLPSLSIRFFYRPS</sequence>
<evidence type="ECO:0000313" key="1">
    <source>
        <dbReference type="EMBL" id="MDN5216929.1"/>
    </source>
</evidence>
<dbReference type="RefSeq" id="WP_346762267.1">
    <property type="nucleotide sequence ID" value="NZ_JAUJEB010000012.1"/>
</dbReference>
<evidence type="ECO:0000313" key="2">
    <source>
        <dbReference type="Proteomes" id="UP001172083"/>
    </source>
</evidence>
<comment type="caution">
    <text evidence="1">The sequence shown here is derived from an EMBL/GenBank/DDBJ whole genome shotgun (WGS) entry which is preliminary data.</text>
</comment>
<dbReference type="EMBL" id="JAUJEB010000012">
    <property type="protein sequence ID" value="MDN5216929.1"/>
    <property type="molecule type" value="Genomic_DNA"/>
</dbReference>
<dbReference type="Proteomes" id="UP001172083">
    <property type="component" value="Unassembled WGS sequence"/>
</dbReference>
<name>A0ABT8LGJ9_9BACT</name>
<evidence type="ECO:0008006" key="3">
    <source>
        <dbReference type="Google" id="ProtNLM"/>
    </source>
</evidence>
<protein>
    <recommendedName>
        <fullName evidence="3">Outer membrane protein beta-barrel domain-containing protein</fullName>
    </recommendedName>
</protein>
<proteinExistence type="predicted"/>
<gene>
    <name evidence="1" type="ORF">QQ020_32965</name>
</gene>
<reference evidence="1" key="1">
    <citation type="submission" date="2023-06" db="EMBL/GenBank/DDBJ databases">
        <title>Genomic of Agaribacillus aureum.</title>
        <authorList>
            <person name="Wang G."/>
        </authorList>
    </citation>
    <scope>NUCLEOTIDE SEQUENCE</scope>
    <source>
        <strain evidence="1">BMA12</strain>
    </source>
</reference>
<keyword evidence="2" id="KW-1185">Reference proteome</keyword>
<accession>A0ABT8LGJ9</accession>